<organism evidence="9 10">
    <name type="scientific">Ruania alkalisoli</name>
    <dbReference type="NCBI Taxonomy" id="2779775"/>
    <lineage>
        <taxon>Bacteria</taxon>
        <taxon>Bacillati</taxon>
        <taxon>Actinomycetota</taxon>
        <taxon>Actinomycetes</taxon>
        <taxon>Micrococcales</taxon>
        <taxon>Ruaniaceae</taxon>
        <taxon>Ruania</taxon>
    </lineage>
</organism>
<evidence type="ECO:0000256" key="2">
    <source>
        <dbReference type="ARBA" id="ARBA00022448"/>
    </source>
</evidence>
<keyword evidence="5 7" id="KW-1133">Transmembrane helix</keyword>
<evidence type="ECO:0000256" key="5">
    <source>
        <dbReference type="ARBA" id="ARBA00022989"/>
    </source>
</evidence>
<accession>A0A7M1SUZ6</accession>
<evidence type="ECO:0000256" key="3">
    <source>
        <dbReference type="ARBA" id="ARBA00022475"/>
    </source>
</evidence>
<dbReference type="Pfam" id="PF00528">
    <property type="entry name" value="BPD_transp_1"/>
    <property type="match status" value="1"/>
</dbReference>
<evidence type="ECO:0000256" key="7">
    <source>
        <dbReference type="RuleBase" id="RU363032"/>
    </source>
</evidence>
<comment type="similarity">
    <text evidence="7">Belongs to the binding-protein-dependent transport system permease family.</text>
</comment>
<keyword evidence="2 7" id="KW-0813">Transport</keyword>
<dbReference type="SUPFAM" id="SSF161098">
    <property type="entry name" value="MetI-like"/>
    <property type="match status" value="1"/>
</dbReference>
<dbReference type="EMBL" id="CP063169">
    <property type="protein sequence ID" value="QOR70562.1"/>
    <property type="molecule type" value="Genomic_DNA"/>
</dbReference>
<keyword evidence="6 7" id="KW-0472">Membrane</keyword>
<dbReference type="GO" id="GO:0055085">
    <property type="term" value="P:transmembrane transport"/>
    <property type="evidence" value="ECO:0007669"/>
    <property type="project" value="InterPro"/>
</dbReference>
<feature type="transmembrane region" description="Helical" evidence="7">
    <location>
        <begin position="68"/>
        <end position="89"/>
    </location>
</feature>
<reference evidence="9 10" key="1">
    <citation type="submission" date="2020-10" db="EMBL/GenBank/DDBJ databases">
        <title>Haloactinobacterium sp. RN3S43, a bacterium isolated from saline soil.</title>
        <authorList>
            <person name="Sun J.-Q."/>
        </authorList>
    </citation>
    <scope>NUCLEOTIDE SEQUENCE [LARGE SCALE GENOMIC DNA]</scope>
    <source>
        <strain evidence="9 10">RN3S43</strain>
    </source>
</reference>
<dbReference type="SUPFAM" id="SSF160964">
    <property type="entry name" value="MalF N-terminal region-like"/>
    <property type="match status" value="1"/>
</dbReference>
<evidence type="ECO:0000256" key="6">
    <source>
        <dbReference type="ARBA" id="ARBA00023136"/>
    </source>
</evidence>
<feature type="domain" description="ABC transmembrane type-1" evidence="8">
    <location>
        <begin position="64"/>
        <end position="280"/>
    </location>
</feature>
<feature type="transmembrane region" description="Helical" evidence="7">
    <location>
        <begin position="101"/>
        <end position="121"/>
    </location>
</feature>
<dbReference type="CDD" id="cd06261">
    <property type="entry name" value="TM_PBP2"/>
    <property type="match status" value="1"/>
</dbReference>
<evidence type="ECO:0000256" key="1">
    <source>
        <dbReference type="ARBA" id="ARBA00004651"/>
    </source>
</evidence>
<evidence type="ECO:0000256" key="4">
    <source>
        <dbReference type="ARBA" id="ARBA00022692"/>
    </source>
</evidence>
<feature type="transmembrane region" description="Helical" evidence="7">
    <location>
        <begin position="261"/>
        <end position="282"/>
    </location>
</feature>
<evidence type="ECO:0000313" key="10">
    <source>
        <dbReference type="Proteomes" id="UP000593758"/>
    </source>
</evidence>
<evidence type="ECO:0000313" key="9">
    <source>
        <dbReference type="EMBL" id="QOR70562.1"/>
    </source>
</evidence>
<dbReference type="Proteomes" id="UP000593758">
    <property type="component" value="Chromosome"/>
</dbReference>
<dbReference type="RefSeq" id="WP_193497237.1">
    <property type="nucleotide sequence ID" value="NZ_CP063169.1"/>
</dbReference>
<dbReference type="AlphaFoldDB" id="A0A7M1SUZ6"/>
<dbReference type="KEGG" id="halt:IM660_18570"/>
<dbReference type="PANTHER" id="PTHR43005:SF1">
    <property type="entry name" value="SPERMIDINE_PUTRESCINE TRANSPORT SYSTEM PERMEASE PROTEIN"/>
    <property type="match status" value="1"/>
</dbReference>
<name>A0A7M1SUZ6_9MICO</name>
<keyword evidence="4 7" id="KW-0812">Transmembrane</keyword>
<protein>
    <submittedName>
        <fullName evidence="9">Sugar ABC transporter permease</fullName>
    </submittedName>
</protein>
<comment type="subcellular location">
    <subcellularLocation>
        <location evidence="1 7">Cell membrane</location>
        <topology evidence="1 7">Multi-pass membrane protein</topology>
    </subcellularLocation>
</comment>
<dbReference type="InterPro" id="IPR000515">
    <property type="entry name" value="MetI-like"/>
</dbReference>
<feature type="transmembrane region" description="Helical" evidence="7">
    <location>
        <begin position="152"/>
        <end position="174"/>
    </location>
</feature>
<dbReference type="PANTHER" id="PTHR43005">
    <property type="entry name" value="BLR7065 PROTEIN"/>
    <property type="match status" value="1"/>
</dbReference>
<keyword evidence="10" id="KW-1185">Reference proteome</keyword>
<evidence type="ECO:0000259" key="8">
    <source>
        <dbReference type="PROSITE" id="PS50928"/>
    </source>
</evidence>
<dbReference type="GO" id="GO:0005886">
    <property type="term" value="C:plasma membrane"/>
    <property type="evidence" value="ECO:0007669"/>
    <property type="project" value="UniProtKB-SubCell"/>
</dbReference>
<gene>
    <name evidence="9" type="ORF">IM660_18570</name>
</gene>
<feature type="transmembrane region" description="Helical" evidence="7">
    <location>
        <begin position="7"/>
        <end position="31"/>
    </location>
</feature>
<sequence>MDRHFAVLLVAPGMLWMLALLLYPVLLNFYYSFTNKSFQYPNTSFVGLDNYSAFLSDPAFWSSLGNSAIWTVTSVIGQLVIGFVAALTVEAIARGRALVRLLLIVPWMFSSIVLASTWRLMLDGLTGVANAVIIGVGVLEEPVAFFGDGGTALASVIVMNVWFGAPFMFLAFLAGMQTVPQDLYEAAVTDGAGYWRQVWHVTLPALRPIVGTLVILRTIWVLNNFDFIYLTTGGGPRDTTMTLPLYAFRAGWAQFEVGRMAAISVGMMLALLALVIVLFRLMPIDSDEDGS</sequence>
<keyword evidence="3" id="KW-1003">Cell membrane</keyword>
<proteinExistence type="inferred from homology"/>
<dbReference type="InterPro" id="IPR035906">
    <property type="entry name" value="MetI-like_sf"/>
</dbReference>
<dbReference type="PROSITE" id="PS50928">
    <property type="entry name" value="ABC_TM1"/>
    <property type="match status" value="1"/>
</dbReference>
<dbReference type="Gene3D" id="1.10.3720.10">
    <property type="entry name" value="MetI-like"/>
    <property type="match status" value="1"/>
</dbReference>